<evidence type="ECO:0000256" key="13">
    <source>
        <dbReference type="SAM" id="MobiDB-lite"/>
    </source>
</evidence>
<dbReference type="InterPro" id="IPR048749">
    <property type="entry name" value="SLX1_C"/>
</dbReference>
<accession>A0ABR3P630</accession>
<dbReference type="PROSITE" id="PS50089">
    <property type="entry name" value="ZF_RING_2"/>
    <property type="match status" value="1"/>
</dbReference>
<evidence type="ECO:0000256" key="7">
    <source>
        <dbReference type="ARBA" id="ARBA00022833"/>
    </source>
</evidence>
<evidence type="ECO:0000256" key="9">
    <source>
        <dbReference type="ARBA" id="ARBA00023204"/>
    </source>
</evidence>
<dbReference type="PROSITE" id="PS50164">
    <property type="entry name" value="GIY_YIG"/>
    <property type="match status" value="1"/>
</dbReference>
<keyword evidence="5 12" id="KW-0863">Zinc-finger</keyword>
<sequence>MDRVIPPFYACYLLRSTVRHQNLYVGSTPNPVRRLKQHNGLAKGGAVRTSRDSLRPWEMTCLVTGFPSKIAALQFEWAWQNTHLTRHIAVEDRITQTQQRTSSKTGRTRKRPGRPRVSLTDKLANLHILLRAKSFERWPLEVKFFAPDVFKYWERWISKTSEKVRPGIKIALELNEPVHGPGENVQQNVGISALDVTFQPMKSLIEKSRILLTNPGNECAVCKKKAEPTSSLLLVCSKDECKSVFHMACLSNHFLSTELDRAAIVPTQGHCPTCKTALRWEALVKVLSVRMRGEKEIVELFKERRNGKKVGALQAIEPDACAYDTAAEESENDTDHLAPAMPLVSQEAGATQSSRDSVDWHDVDDIPPHPLEASSQGRKRDSTNVGVSHKPHNRKEEIVIEDSDWDEAEIVA</sequence>
<reference evidence="16 17" key="1">
    <citation type="submission" date="2024-07" db="EMBL/GenBank/DDBJ databases">
        <title>Draft sequence of the Neodothiora populina.</title>
        <authorList>
            <person name="Drown D.D."/>
            <person name="Schuette U.S."/>
            <person name="Buechlein A.B."/>
            <person name="Rusch D.R."/>
            <person name="Winton L.W."/>
            <person name="Adams G.A."/>
        </authorList>
    </citation>
    <scope>NUCLEOTIDE SEQUENCE [LARGE SCALE GENOMIC DNA]</scope>
    <source>
        <strain evidence="16 17">CPC 39397</strain>
    </source>
</reference>
<comment type="cofactor">
    <cofactor evidence="11">
        <name>a divalent metal cation</name>
        <dbReference type="ChEBI" id="CHEBI:60240"/>
    </cofactor>
</comment>
<evidence type="ECO:0000313" key="16">
    <source>
        <dbReference type="EMBL" id="KAL1297759.1"/>
    </source>
</evidence>
<dbReference type="CDD" id="cd15489">
    <property type="entry name" value="PHD_SF"/>
    <property type="match status" value="1"/>
</dbReference>
<dbReference type="RefSeq" id="XP_069197441.1">
    <property type="nucleotide sequence ID" value="XM_069346233.1"/>
</dbReference>
<dbReference type="Pfam" id="PF01541">
    <property type="entry name" value="GIY-YIG"/>
    <property type="match status" value="1"/>
</dbReference>
<dbReference type="Gene3D" id="3.40.1440.10">
    <property type="entry name" value="GIY-YIG endonuclease"/>
    <property type="match status" value="1"/>
</dbReference>
<name>A0ABR3P630_9PEZI</name>
<dbReference type="InterPro" id="IPR027520">
    <property type="entry name" value="Slx1"/>
</dbReference>
<evidence type="ECO:0000259" key="15">
    <source>
        <dbReference type="PROSITE" id="PS50164"/>
    </source>
</evidence>
<dbReference type="SUPFAM" id="SSF82771">
    <property type="entry name" value="GIY-YIG endonuclease"/>
    <property type="match status" value="1"/>
</dbReference>
<dbReference type="Gene3D" id="3.30.40.10">
    <property type="entry name" value="Zinc/RING finger domain, C3HC4 (zinc finger)"/>
    <property type="match status" value="1"/>
</dbReference>
<proteinExistence type="inferred from homology"/>
<keyword evidence="17" id="KW-1185">Reference proteome</keyword>
<protein>
    <recommendedName>
        <fullName evidence="18">Structure-specific endonuclease subunit SLX1</fullName>
    </recommendedName>
</protein>
<keyword evidence="10 11" id="KW-0539">Nucleus</keyword>
<evidence type="ECO:0000256" key="8">
    <source>
        <dbReference type="ARBA" id="ARBA00023172"/>
    </source>
</evidence>
<keyword evidence="3 11" id="KW-0255">Endonuclease</keyword>
<evidence type="ECO:0000256" key="11">
    <source>
        <dbReference type="HAMAP-Rule" id="MF_03100"/>
    </source>
</evidence>
<dbReference type="EMBL" id="JBFMKM010000014">
    <property type="protein sequence ID" value="KAL1297759.1"/>
    <property type="molecule type" value="Genomic_DNA"/>
</dbReference>
<evidence type="ECO:0000256" key="5">
    <source>
        <dbReference type="ARBA" id="ARBA00022771"/>
    </source>
</evidence>
<evidence type="ECO:0008006" key="18">
    <source>
        <dbReference type="Google" id="ProtNLM"/>
    </source>
</evidence>
<keyword evidence="8 11" id="KW-0233">DNA recombination</keyword>
<feature type="compositionally biased region" description="Low complexity" evidence="13">
    <location>
        <begin position="95"/>
        <end position="105"/>
    </location>
</feature>
<keyword evidence="6 11" id="KW-0378">Hydrolase</keyword>
<comment type="caution">
    <text evidence="16">The sequence shown here is derived from an EMBL/GenBank/DDBJ whole genome shotgun (WGS) entry which is preliminary data.</text>
</comment>
<dbReference type="InterPro" id="IPR035901">
    <property type="entry name" value="GIY-YIG_endonuc_sf"/>
</dbReference>
<comment type="subcellular location">
    <subcellularLocation>
        <location evidence="11">Nucleus</location>
    </subcellularLocation>
</comment>
<feature type="region of interest" description="Disordered" evidence="13">
    <location>
        <begin position="346"/>
        <end position="412"/>
    </location>
</feature>
<dbReference type="GeneID" id="95979995"/>
<feature type="domain" description="GIY-YIG" evidence="15">
    <location>
        <begin position="7"/>
        <end position="89"/>
    </location>
</feature>
<evidence type="ECO:0000256" key="6">
    <source>
        <dbReference type="ARBA" id="ARBA00022801"/>
    </source>
</evidence>
<dbReference type="InterPro" id="IPR011011">
    <property type="entry name" value="Znf_FYVE_PHD"/>
</dbReference>
<evidence type="ECO:0000256" key="1">
    <source>
        <dbReference type="ARBA" id="ARBA00022722"/>
    </source>
</evidence>
<gene>
    <name evidence="16" type="ORF">AAFC00_006296</name>
</gene>
<dbReference type="InterPro" id="IPR001841">
    <property type="entry name" value="Znf_RING"/>
</dbReference>
<feature type="region of interest" description="Disordered" evidence="13">
    <location>
        <begin position="94"/>
        <end position="116"/>
    </location>
</feature>
<dbReference type="PANTHER" id="PTHR20208">
    <property type="entry name" value="STRUCTURE-SPECIFIC ENDONUCLEASE SUBUNIT SLX1"/>
    <property type="match status" value="1"/>
</dbReference>
<comment type="caution">
    <text evidence="11">Lacks conserved residue(s) required for the propagation of feature annotation.</text>
</comment>
<evidence type="ECO:0000256" key="2">
    <source>
        <dbReference type="ARBA" id="ARBA00022723"/>
    </source>
</evidence>
<dbReference type="InterPro" id="IPR050381">
    <property type="entry name" value="SLX1_endonuclease"/>
</dbReference>
<dbReference type="InterPro" id="IPR001965">
    <property type="entry name" value="Znf_PHD"/>
</dbReference>
<evidence type="ECO:0000256" key="10">
    <source>
        <dbReference type="ARBA" id="ARBA00023242"/>
    </source>
</evidence>
<comment type="subunit">
    <text evidence="11">Forms a heterodimer with SLX4.</text>
</comment>
<dbReference type="PANTHER" id="PTHR20208:SF10">
    <property type="entry name" value="STRUCTURE-SPECIFIC ENDONUCLEASE SUBUNIT SLX1"/>
    <property type="match status" value="1"/>
</dbReference>
<comment type="similarity">
    <text evidence="11">Belongs to the SLX1 family.</text>
</comment>
<dbReference type="Proteomes" id="UP001562354">
    <property type="component" value="Unassembled WGS sequence"/>
</dbReference>
<feature type="compositionally biased region" description="Basic and acidic residues" evidence="13">
    <location>
        <begin position="356"/>
        <end position="367"/>
    </location>
</feature>
<comment type="function">
    <text evidence="11">Catalytic subunit of the SLX1-SLX4 structure-specific endonuclease that resolves DNA secondary structures generated during DNA repair and recombination. Has endonuclease activity towards branched DNA substrates, introducing single-strand cuts in duplex DNA close to junctions with ss-DNA.</text>
</comment>
<dbReference type="InterPro" id="IPR013083">
    <property type="entry name" value="Znf_RING/FYVE/PHD"/>
</dbReference>
<dbReference type="InterPro" id="IPR000305">
    <property type="entry name" value="GIY-YIG_endonuc"/>
</dbReference>
<dbReference type="HAMAP" id="MF_03100">
    <property type="entry name" value="Endonuc_su_Slx1"/>
    <property type="match status" value="1"/>
</dbReference>
<evidence type="ECO:0000313" key="17">
    <source>
        <dbReference type="Proteomes" id="UP001562354"/>
    </source>
</evidence>
<feature type="compositionally biased region" description="Acidic residues" evidence="13">
    <location>
        <begin position="399"/>
        <end position="412"/>
    </location>
</feature>
<organism evidence="16 17">
    <name type="scientific">Neodothiora populina</name>
    <dbReference type="NCBI Taxonomy" id="2781224"/>
    <lineage>
        <taxon>Eukaryota</taxon>
        <taxon>Fungi</taxon>
        <taxon>Dikarya</taxon>
        <taxon>Ascomycota</taxon>
        <taxon>Pezizomycotina</taxon>
        <taxon>Dothideomycetes</taxon>
        <taxon>Dothideomycetidae</taxon>
        <taxon>Dothideales</taxon>
        <taxon>Dothioraceae</taxon>
        <taxon>Neodothiora</taxon>
    </lineage>
</organism>
<evidence type="ECO:0000256" key="3">
    <source>
        <dbReference type="ARBA" id="ARBA00022759"/>
    </source>
</evidence>
<keyword evidence="1 11" id="KW-0540">Nuclease</keyword>
<keyword evidence="9 11" id="KW-0234">DNA repair</keyword>
<evidence type="ECO:0000256" key="4">
    <source>
        <dbReference type="ARBA" id="ARBA00022763"/>
    </source>
</evidence>
<keyword evidence="7" id="KW-0862">Zinc</keyword>
<keyword evidence="4 11" id="KW-0227">DNA damage</keyword>
<evidence type="ECO:0000259" key="14">
    <source>
        <dbReference type="PROSITE" id="PS50089"/>
    </source>
</evidence>
<dbReference type="SUPFAM" id="SSF57903">
    <property type="entry name" value="FYVE/PHD zinc finger"/>
    <property type="match status" value="1"/>
</dbReference>
<feature type="domain" description="RING-type" evidence="14">
    <location>
        <begin position="219"/>
        <end position="275"/>
    </location>
</feature>
<evidence type="ECO:0000256" key="12">
    <source>
        <dbReference type="PROSITE-ProRule" id="PRU00175"/>
    </source>
</evidence>
<keyword evidence="2" id="KW-0479">Metal-binding</keyword>
<dbReference type="SMART" id="SM00249">
    <property type="entry name" value="PHD"/>
    <property type="match status" value="1"/>
</dbReference>
<dbReference type="Pfam" id="PF21202">
    <property type="entry name" value="SLX1_C"/>
    <property type="match status" value="1"/>
</dbReference>
<dbReference type="CDD" id="cd10455">
    <property type="entry name" value="GIY-YIG_SLX1"/>
    <property type="match status" value="1"/>
</dbReference>